<reference evidence="2" key="1">
    <citation type="submission" date="2021-03" db="EMBL/GenBank/DDBJ databases">
        <authorList>
            <person name="Bekaert M."/>
        </authorList>
    </citation>
    <scope>NUCLEOTIDE SEQUENCE</scope>
</reference>
<dbReference type="AlphaFoldDB" id="A0A8S3UJD6"/>
<dbReference type="InterPro" id="IPR010031">
    <property type="entry name" value="FAD_lactone_oxidase-like"/>
</dbReference>
<dbReference type="Gene3D" id="3.30.43.10">
    <property type="entry name" value="Uridine Diphospho-n-acetylenolpyruvylglucosamine Reductase, domain 2"/>
    <property type="match status" value="1"/>
</dbReference>
<dbReference type="PANTHER" id="PTHR43762:SF1">
    <property type="entry name" value="D-ARABINONO-1,4-LACTONE OXIDASE"/>
    <property type="match status" value="1"/>
</dbReference>
<dbReference type="InterPro" id="IPR016169">
    <property type="entry name" value="FAD-bd_PCMH_sub2"/>
</dbReference>
<protein>
    <recommendedName>
        <fullName evidence="1">FAD-binding PCMH-type domain-containing protein</fullName>
    </recommendedName>
</protein>
<sequence>MGNGNGKPEIVDHEKPDDCEQLKKCLKKAMDEKKMVILALGDRDNDWIKDARCNEKIVMVDCKSLYDEQMKRSTSQPVCPDLSEETQYAEDDIDKTLASLKTRIGETPTVQKERFVNWGKTQSMEVISSSPTTKEELQKLVLAASEEGLSVRCAGRGHSWAPLFSDSNQLLIHVEDMKSDYKDGLKIRMSDREKGEVDIMTGATTGEFKKFQLEHKVNIPGNVVLDCVHMVSVVATGCHGVGKDVQTPGDDLVRMRVIGSDGKLRTYTSDDKEMLKAISSNLGCFGVIFDMTIKVVPEIIVKVENLYMPLKDLFYKPDSLQNLFEENWSVQILWFPYNSLCVFDYDPKDDELWIRVINKKPKETKKVKTATQTYYDLKETKDCLTAEGLSIVSSVVVGNPSLTPWFAWAAFGSLKHIVFPKGPLYQELPHAVHFRQHTDKAPVNCMEFAFDFNPQRLQKIIQVVVEKVDHHEDKDENPLNLVMEMRH</sequence>
<proteinExistence type="predicted"/>
<name>A0A8S3UJD6_MYTED</name>
<comment type="caution">
    <text evidence="2">The sequence shown here is derived from an EMBL/GenBank/DDBJ whole genome shotgun (WGS) entry which is preliminary data.</text>
</comment>
<dbReference type="Pfam" id="PF01565">
    <property type="entry name" value="FAD_binding_4"/>
    <property type="match status" value="1"/>
</dbReference>
<dbReference type="InterPro" id="IPR016166">
    <property type="entry name" value="FAD-bd_PCMH"/>
</dbReference>
<dbReference type="Gene3D" id="3.30.465.10">
    <property type="match status" value="1"/>
</dbReference>
<organism evidence="2 3">
    <name type="scientific">Mytilus edulis</name>
    <name type="common">Blue mussel</name>
    <dbReference type="NCBI Taxonomy" id="6550"/>
    <lineage>
        <taxon>Eukaryota</taxon>
        <taxon>Metazoa</taxon>
        <taxon>Spiralia</taxon>
        <taxon>Lophotrochozoa</taxon>
        <taxon>Mollusca</taxon>
        <taxon>Bivalvia</taxon>
        <taxon>Autobranchia</taxon>
        <taxon>Pteriomorphia</taxon>
        <taxon>Mytilida</taxon>
        <taxon>Mytiloidea</taxon>
        <taxon>Mytilidae</taxon>
        <taxon>Mytilinae</taxon>
        <taxon>Mytilus</taxon>
    </lineage>
</organism>
<dbReference type="SUPFAM" id="SSF56176">
    <property type="entry name" value="FAD-binding/transporter-associated domain-like"/>
    <property type="match status" value="1"/>
</dbReference>
<gene>
    <name evidence="2" type="ORF">MEDL_57644</name>
</gene>
<dbReference type="InterPro" id="IPR006094">
    <property type="entry name" value="Oxid_FAD_bind_N"/>
</dbReference>
<keyword evidence="3" id="KW-1185">Reference proteome</keyword>
<evidence type="ECO:0000259" key="1">
    <source>
        <dbReference type="PROSITE" id="PS51387"/>
    </source>
</evidence>
<evidence type="ECO:0000313" key="2">
    <source>
        <dbReference type="EMBL" id="CAG2245669.1"/>
    </source>
</evidence>
<dbReference type="InterPro" id="IPR036318">
    <property type="entry name" value="FAD-bd_PCMH-like_sf"/>
</dbReference>
<dbReference type="OrthoDB" id="610608at2759"/>
<dbReference type="Proteomes" id="UP000683360">
    <property type="component" value="Unassembled WGS sequence"/>
</dbReference>
<dbReference type="PROSITE" id="PS51387">
    <property type="entry name" value="FAD_PCMH"/>
    <property type="match status" value="1"/>
</dbReference>
<dbReference type="GO" id="GO:0016899">
    <property type="term" value="F:oxidoreductase activity, acting on the CH-OH group of donors, oxygen as acceptor"/>
    <property type="evidence" value="ECO:0007669"/>
    <property type="project" value="InterPro"/>
</dbReference>
<dbReference type="GO" id="GO:0071949">
    <property type="term" value="F:FAD binding"/>
    <property type="evidence" value="ECO:0007669"/>
    <property type="project" value="InterPro"/>
</dbReference>
<dbReference type="PANTHER" id="PTHR43762">
    <property type="entry name" value="L-GULONOLACTONE OXIDASE"/>
    <property type="match status" value="1"/>
</dbReference>
<evidence type="ECO:0000313" key="3">
    <source>
        <dbReference type="Proteomes" id="UP000683360"/>
    </source>
</evidence>
<feature type="domain" description="FAD-binding PCMH-type" evidence="1">
    <location>
        <begin position="119"/>
        <end position="298"/>
    </location>
</feature>
<accession>A0A8S3UJD6</accession>
<dbReference type="InterPro" id="IPR016167">
    <property type="entry name" value="FAD-bd_PCMH_sub1"/>
</dbReference>
<dbReference type="EMBL" id="CAJPWZ010002782">
    <property type="protein sequence ID" value="CAG2245669.1"/>
    <property type="molecule type" value="Genomic_DNA"/>
</dbReference>